<evidence type="ECO:0000313" key="3">
    <source>
        <dbReference type="Proteomes" id="UP000037510"/>
    </source>
</evidence>
<dbReference type="AlphaFoldDB" id="A0A0L7LI28"/>
<dbReference type="Proteomes" id="UP000037510">
    <property type="component" value="Unassembled WGS sequence"/>
</dbReference>
<name>A0A0L7LI28_OPEBR</name>
<organism evidence="2 3">
    <name type="scientific">Operophtera brumata</name>
    <name type="common">Winter moth</name>
    <name type="synonym">Phalaena brumata</name>
    <dbReference type="NCBI Taxonomy" id="104452"/>
    <lineage>
        <taxon>Eukaryota</taxon>
        <taxon>Metazoa</taxon>
        <taxon>Ecdysozoa</taxon>
        <taxon>Arthropoda</taxon>
        <taxon>Hexapoda</taxon>
        <taxon>Insecta</taxon>
        <taxon>Pterygota</taxon>
        <taxon>Neoptera</taxon>
        <taxon>Endopterygota</taxon>
        <taxon>Lepidoptera</taxon>
        <taxon>Glossata</taxon>
        <taxon>Ditrysia</taxon>
        <taxon>Geometroidea</taxon>
        <taxon>Geometridae</taxon>
        <taxon>Larentiinae</taxon>
        <taxon>Operophtera</taxon>
    </lineage>
</organism>
<comment type="caution">
    <text evidence="2">The sequence shown here is derived from an EMBL/GenBank/DDBJ whole genome shotgun (WGS) entry which is preliminary data.</text>
</comment>
<sequence>MAPETVVTVDHNKPAPQGGPPQQQGGALDWLKINVDYFKTPPGLLKVVELVSESCHQNESSSVNMWYERLRMAGMANMAIQRQAVPV</sequence>
<evidence type="ECO:0000256" key="1">
    <source>
        <dbReference type="SAM" id="MobiDB-lite"/>
    </source>
</evidence>
<protein>
    <submittedName>
        <fullName evidence="2">Uncharacterized protein</fullName>
    </submittedName>
</protein>
<keyword evidence="3" id="KW-1185">Reference proteome</keyword>
<feature type="compositionally biased region" description="Low complexity" evidence="1">
    <location>
        <begin position="14"/>
        <end position="26"/>
    </location>
</feature>
<accession>A0A0L7LI28</accession>
<dbReference type="EMBL" id="JTDY01001022">
    <property type="protein sequence ID" value="KOB75107.1"/>
    <property type="molecule type" value="Genomic_DNA"/>
</dbReference>
<feature type="region of interest" description="Disordered" evidence="1">
    <location>
        <begin position="1"/>
        <end position="26"/>
    </location>
</feature>
<gene>
    <name evidence="2" type="ORF">OBRU01_04108</name>
</gene>
<reference evidence="2 3" key="1">
    <citation type="journal article" date="2015" name="Genome Biol. Evol.">
        <title>The genome of winter moth (Operophtera brumata) provides a genomic perspective on sexual dimorphism and phenology.</title>
        <authorList>
            <person name="Derks M.F."/>
            <person name="Smit S."/>
            <person name="Salis L."/>
            <person name="Schijlen E."/>
            <person name="Bossers A."/>
            <person name="Mateman C."/>
            <person name="Pijl A.S."/>
            <person name="de Ridder D."/>
            <person name="Groenen M.A."/>
            <person name="Visser M.E."/>
            <person name="Megens H.J."/>
        </authorList>
    </citation>
    <scope>NUCLEOTIDE SEQUENCE [LARGE SCALE GENOMIC DNA]</scope>
    <source>
        <strain evidence="2">WM2013NL</strain>
        <tissue evidence="2">Head and thorax</tissue>
    </source>
</reference>
<evidence type="ECO:0000313" key="2">
    <source>
        <dbReference type="EMBL" id="KOB75107.1"/>
    </source>
</evidence>
<proteinExistence type="predicted"/>